<dbReference type="EMBL" id="KZ613464">
    <property type="protein sequence ID" value="PMD28701.1"/>
    <property type="molecule type" value="Genomic_DNA"/>
</dbReference>
<feature type="region of interest" description="Disordered" evidence="1">
    <location>
        <begin position="1"/>
        <end position="26"/>
    </location>
</feature>
<feature type="compositionally biased region" description="Basic residues" evidence="1">
    <location>
        <begin position="372"/>
        <end position="394"/>
    </location>
</feature>
<organism evidence="2 3">
    <name type="scientific">Hyaloscypha hepaticicola</name>
    <dbReference type="NCBI Taxonomy" id="2082293"/>
    <lineage>
        <taxon>Eukaryota</taxon>
        <taxon>Fungi</taxon>
        <taxon>Dikarya</taxon>
        <taxon>Ascomycota</taxon>
        <taxon>Pezizomycotina</taxon>
        <taxon>Leotiomycetes</taxon>
        <taxon>Helotiales</taxon>
        <taxon>Hyaloscyphaceae</taxon>
        <taxon>Hyaloscypha</taxon>
    </lineage>
</organism>
<feature type="compositionally biased region" description="Pro residues" evidence="1">
    <location>
        <begin position="478"/>
        <end position="496"/>
    </location>
</feature>
<keyword evidence="3" id="KW-1185">Reference proteome</keyword>
<feature type="region of interest" description="Disordered" evidence="1">
    <location>
        <begin position="66"/>
        <end position="86"/>
    </location>
</feature>
<feature type="compositionally biased region" description="Basic and acidic residues" evidence="1">
    <location>
        <begin position="328"/>
        <end position="337"/>
    </location>
</feature>
<accession>A0A2J6QR12</accession>
<name>A0A2J6QR12_9HELO</name>
<dbReference type="AlphaFoldDB" id="A0A2J6QR12"/>
<evidence type="ECO:0000313" key="3">
    <source>
        <dbReference type="Proteomes" id="UP000235672"/>
    </source>
</evidence>
<reference evidence="2 3" key="1">
    <citation type="submission" date="2016-05" db="EMBL/GenBank/DDBJ databases">
        <title>A degradative enzymes factory behind the ericoid mycorrhizal symbiosis.</title>
        <authorList>
            <consortium name="DOE Joint Genome Institute"/>
            <person name="Martino E."/>
            <person name="Morin E."/>
            <person name="Grelet G."/>
            <person name="Kuo A."/>
            <person name="Kohler A."/>
            <person name="Daghino S."/>
            <person name="Barry K."/>
            <person name="Choi C."/>
            <person name="Cichocki N."/>
            <person name="Clum A."/>
            <person name="Copeland A."/>
            <person name="Hainaut M."/>
            <person name="Haridas S."/>
            <person name="Labutti K."/>
            <person name="Lindquist E."/>
            <person name="Lipzen A."/>
            <person name="Khouja H.-R."/>
            <person name="Murat C."/>
            <person name="Ohm R."/>
            <person name="Olson A."/>
            <person name="Spatafora J."/>
            <person name="Veneault-Fourrey C."/>
            <person name="Henrissat B."/>
            <person name="Grigoriev I."/>
            <person name="Martin F."/>
            <person name="Perotto S."/>
        </authorList>
    </citation>
    <scope>NUCLEOTIDE SEQUENCE [LARGE SCALE GENOMIC DNA]</scope>
    <source>
        <strain evidence="2 3">UAMH 7357</strain>
    </source>
</reference>
<protein>
    <submittedName>
        <fullName evidence="2">Uncharacterized protein</fullName>
    </submittedName>
</protein>
<feature type="compositionally biased region" description="Polar residues" evidence="1">
    <location>
        <begin position="13"/>
        <end position="25"/>
    </location>
</feature>
<feature type="compositionally biased region" description="Basic and acidic residues" evidence="1">
    <location>
        <begin position="299"/>
        <end position="320"/>
    </location>
</feature>
<feature type="compositionally biased region" description="Basic and acidic residues" evidence="1">
    <location>
        <begin position="178"/>
        <end position="198"/>
    </location>
</feature>
<feature type="compositionally biased region" description="Basic and acidic residues" evidence="1">
    <location>
        <begin position="423"/>
        <end position="447"/>
    </location>
</feature>
<evidence type="ECO:0000256" key="1">
    <source>
        <dbReference type="SAM" id="MobiDB-lite"/>
    </source>
</evidence>
<dbReference type="Proteomes" id="UP000235672">
    <property type="component" value="Unassembled WGS sequence"/>
</dbReference>
<feature type="region of interest" description="Disordered" evidence="1">
    <location>
        <begin position="134"/>
        <end position="544"/>
    </location>
</feature>
<feature type="compositionally biased region" description="Low complexity" evidence="1">
    <location>
        <begin position="339"/>
        <end position="358"/>
    </location>
</feature>
<evidence type="ECO:0000313" key="2">
    <source>
        <dbReference type="EMBL" id="PMD28701.1"/>
    </source>
</evidence>
<feature type="compositionally biased region" description="Basic and acidic residues" evidence="1">
    <location>
        <begin position="1"/>
        <end position="11"/>
    </location>
</feature>
<feature type="compositionally biased region" description="Basic residues" evidence="1">
    <location>
        <begin position="66"/>
        <end position="80"/>
    </location>
</feature>
<gene>
    <name evidence="2" type="ORF">NA56DRAFT_615200</name>
</gene>
<feature type="compositionally biased region" description="Polar residues" evidence="1">
    <location>
        <begin position="404"/>
        <end position="420"/>
    </location>
</feature>
<proteinExistence type="predicted"/>
<dbReference type="OrthoDB" id="10259785at2759"/>
<sequence>MEAPQHRRDINELLTTGSFKTSRAKSPSGFVIAPTVSYSANVCSRAPTSSNAPSYLSASYDVLRTHSRSRSRSHDPRRRLPPPPFVEDELKSLARESSASKIPSYDPPLRGIIEQNPIILEADISKAEAARLQTQPCPVEKDINPERRFVLLPKSDTYSPNDTDEEHPTRRARANSTRKRDAPKTAEKLDTGRPPIERRRSRQDLPSLETKIPRDIPPKYRRSASAYGPSLRDDDRTPVQPFRKSESLLSPDVSRGGKDYFGQPPPRHHDNHSGRAPTQPADKRASGGSYSARPVTPTSEKRTHPESGTRSRRNTGEKMTRPQQLSEEFARRFDRPHSPHSARSSRSSNQSAQRYYSSSEDDLADSGSDRERRRRGEHRNGHDRRRRSPSRSHRSSAEVKPLSRMTSPLPSPNVSPSQIPRTDPFDRSDTFPQDKKRSSRDLRDSRDVSPFSPSEDTPRADRLNPLDPRPSKSRQPSTGPPTKAPVPPPHADPIPIPSNINLHSPGDTRRAPSYASFDDKKPSASVPSQTASYWQPPPFQPGNLEMPVGSYRRFSEDIERGSVAPLPSCPRTTYSRGRTDWLTLPQCPSFDICPSCFNSIIAPTEFRKEFVQANRRPDTDVLCDFGSSPWYRIAWLLTLKDKRRDLKLFYVLADVARKVQPCLGKHEAVRQWYSIVDPKTRAPIHGFDVCQSCVRSVEALLPALRGYFVRVDSHSPSPSPRVCSLRFDSKRFIEYFDALETTADRADYDDVEPDMRKVAALALRMAAIPECQQDKELVNEKWHIITQLPEFTVCEECFDDVVYPELEDRKAIPLMFNKTLQRIPKASCQLYSPKMRGIFRLAVDSDDYKLLAAKARERKTIELAYKANLAELRRSRGGPMIENEMNRIAEEWKKWE</sequence>
<feature type="compositionally biased region" description="Basic and acidic residues" evidence="1">
    <location>
        <begin position="139"/>
        <end position="149"/>
    </location>
</feature>
<dbReference type="STRING" id="1745343.A0A2J6QR12"/>